<dbReference type="EMBL" id="BLXT01003068">
    <property type="protein sequence ID" value="GFO00270.1"/>
    <property type="molecule type" value="Genomic_DNA"/>
</dbReference>
<dbReference type="AlphaFoldDB" id="A0AAV4A022"/>
<evidence type="ECO:0000313" key="2">
    <source>
        <dbReference type="Proteomes" id="UP000735302"/>
    </source>
</evidence>
<reference evidence="1 2" key="1">
    <citation type="journal article" date="2021" name="Elife">
        <title>Chloroplast acquisition without the gene transfer in kleptoplastic sea slugs, Plakobranchus ocellatus.</title>
        <authorList>
            <person name="Maeda T."/>
            <person name="Takahashi S."/>
            <person name="Yoshida T."/>
            <person name="Shimamura S."/>
            <person name="Takaki Y."/>
            <person name="Nagai Y."/>
            <person name="Toyoda A."/>
            <person name="Suzuki Y."/>
            <person name="Arimoto A."/>
            <person name="Ishii H."/>
            <person name="Satoh N."/>
            <person name="Nishiyama T."/>
            <person name="Hasebe M."/>
            <person name="Maruyama T."/>
            <person name="Minagawa J."/>
            <person name="Obokata J."/>
            <person name="Shigenobu S."/>
        </authorList>
    </citation>
    <scope>NUCLEOTIDE SEQUENCE [LARGE SCALE GENOMIC DNA]</scope>
</reference>
<keyword evidence="2" id="KW-1185">Reference proteome</keyword>
<accession>A0AAV4A022</accession>
<proteinExistence type="predicted"/>
<name>A0AAV4A022_9GAST</name>
<gene>
    <name evidence="1" type="ORF">PoB_002677500</name>
</gene>
<comment type="caution">
    <text evidence="1">The sequence shown here is derived from an EMBL/GenBank/DDBJ whole genome shotgun (WGS) entry which is preliminary data.</text>
</comment>
<organism evidence="1 2">
    <name type="scientific">Plakobranchus ocellatus</name>
    <dbReference type="NCBI Taxonomy" id="259542"/>
    <lineage>
        <taxon>Eukaryota</taxon>
        <taxon>Metazoa</taxon>
        <taxon>Spiralia</taxon>
        <taxon>Lophotrochozoa</taxon>
        <taxon>Mollusca</taxon>
        <taxon>Gastropoda</taxon>
        <taxon>Heterobranchia</taxon>
        <taxon>Euthyneura</taxon>
        <taxon>Panpulmonata</taxon>
        <taxon>Sacoglossa</taxon>
        <taxon>Placobranchoidea</taxon>
        <taxon>Plakobranchidae</taxon>
        <taxon>Plakobranchus</taxon>
    </lineage>
</organism>
<evidence type="ECO:0000313" key="1">
    <source>
        <dbReference type="EMBL" id="GFO00270.1"/>
    </source>
</evidence>
<sequence>MPSIKPGRRRAFRQDPSQFQGGFAINCATNAFSEDLNLGHVAVCCRFQVELANNCIANDCKSTLLTNVSPMTWCCYAAVDVTVVATAAATSAVAAGSTAATAAAAAAADDDDDDDEFSISANAFKA</sequence>
<dbReference type="Proteomes" id="UP000735302">
    <property type="component" value="Unassembled WGS sequence"/>
</dbReference>
<protein>
    <submittedName>
        <fullName evidence="1">Uncharacterized protein</fullName>
    </submittedName>
</protein>